<protein>
    <submittedName>
        <fullName evidence="1">Uncharacterized protein</fullName>
    </submittedName>
</protein>
<organism evidence="1">
    <name type="scientific">hydrothermal vent metagenome</name>
    <dbReference type="NCBI Taxonomy" id="652676"/>
    <lineage>
        <taxon>unclassified sequences</taxon>
        <taxon>metagenomes</taxon>
        <taxon>ecological metagenomes</taxon>
    </lineage>
</organism>
<accession>A0A160V8M9</accession>
<dbReference type="AlphaFoldDB" id="A0A160V8M9"/>
<sequence>MSREDFLPALEENPEIALGMLPGLANMIHSADQWIAQLL</sequence>
<proteinExistence type="predicted"/>
<dbReference type="EMBL" id="FAXA01000235">
    <property type="protein sequence ID" value="CUV02344.1"/>
    <property type="molecule type" value="Genomic_DNA"/>
</dbReference>
<reference evidence="1" key="1">
    <citation type="submission" date="2015-10" db="EMBL/GenBank/DDBJ databases">
        <authorList>
            <person name="Gilbert D.G."/>
        </authorList>
    </citation>
    <scope>NUCLEOTIDE SEQUENCE</scope>
</reference>
<name>A0A160V8M9_9ZZZZ</name>
<evidence type="ECO:0000313" key="1">
    <source>
        <dbReference type="EMBL" id="CUV02344.1"/>
    </source>
</evidence>
<gene>
    <name evidence="1" type="ORF">MGWOODY_Clf360</name>
</gene>